<organism evidence="7 8">
    <name type="scientific">Stemphylium lycopersici</name>
    <name type="common">Tomato gray leaf spot disease fungus</name>
    <name type="synonym">Thyrospora lycopersici</name>
    <dbReference type="NCBI Taxonomy" id="183478"/>
    <lineage>
        <taxon>Eukaryota</taxon>
        <taxon>Fungi</taxon>
        <taxon>Dikarya</taxon>
        <taxon>Ascomycota</taxon>
        <taxon>Pezizomycotina</taxon>
        <taxon>Dothideomycetes</taxon>
        <taxon>Pleosporomycetidae</taxon>
        <taxon>Pleosporales</taxon>
        <taxon>Pleosporineae</taxon>
        <taxon>Pleosporaceae</taxon>
        <taxon>Stemphylium</taxon>
    </lineage>
</organism>
<name>A0A364NG82_STELY</name>
<feature type="chain" id="PRO_5016835946" evidence="5">
    <location>
        <begin position="21"/>
        <end position="519"/>
    </location>
</feature>
<keyword evidence="2" id="KW-0285">Flavoprotein</keyword>
<dbReference type="STRING" id="183478.A0A364NG82"/>
<dbReference type="InterPro" id="IPR016169">
    <property type="entry name" value="FAD-bd_PCMH_sub2"/>
</dbReference>
<protein>
    <submittedName>
        <fullName evidence="7">FAD-binding domain-containing protein</fullName>
    </submittedName>
</protein>
<sequence>MKTFTPTLVALLGLYEDAHAAGPLAPRQKLSVSASISLSSSCEALKDAGLTHIYTQDDEQYKARTESYWSVSAQLAPKCIVQPVSTEEVVTAIKTLGAENGSKFAVRSGGHTTWAGSNNINDGVTIDLGLMNETIYDESAKLAKIQPGNRWGGVYGALEPYGVTVAGGRASSVGVAGFLTGGGNTFFTAQRGFACDQVKNFEVVLSSGEVINANATSNSDLWLALKGGSSNFGIVTRFDMDAFEQGDLWGGSVIYSKNYTQQHIDAYVAWTDNVVNYPEGSSIIFWSYLPAMEDVVIIAAYEDTAGNVEPAGFDNFMAIPSMSSTMRVTSHKNLTDELEQATGYRDVWFTMNFKNDPKIFKHIVDAHQKFVDEWKAENTDHDFITQCMFQSIPTVFSEHSAERGGNVLGLDLVGENSIMLLFDIAVKGADTEARARTMLKKYTEELQAFAASEGGLVAWQYLNYADSYQNPLGNYGAENVARIRAAAKKYDPVGMFQTQSPGGFKISKVTDADAADREL</sequence>
<dbReference type="AlphaFoldDB" id="A0A364NG82"/>
<dbReference type="PANTHER" id="PTHR42973">
    <property type="entry name" value="BINDING OXIDOREDUCTASE, PUTATIVE (AFU_ORTHOLOGUE AFUA_1G17690)-RELATED"/>
    <property type="match status" value="1"/>
</dbReference>
<reference evidence="8" key="1">
    <citation type="submission" date="2018-05" db="EMBL/GenBank/DDBJ databases">
        <title>Draft genome sequence of Stemphylium lycopersici strain CIDEFI 213.</title>
        <authorList>
            <person name="Medina R."/>
            <person name="Franco M.E.E."/>
            <person name="Lucentini C.G."/>
            <person name="Saparrat M.C.N."/>
            <person name="Balatti P.A."/>
        </authorList>
    </citation>
    <scope>NUCLEOTIDE SEQUENCE [LARGE SCALE GENOMIC DNA]</scope>
    <source>
        <strain evidence="8">CIDEFI 213</strain>
    </source>
</reference>
<dbReference type="Pfam" id="PF01565">
    <property type="entry name" value="FAD_binding_4"/>
    <property type="match status" value="1"/>
</dbReference>
<keyword evidence="8" id="KW-1185">Reference proteome</keyword>
<dbReference type="GO" id="GO:0071949">
    <property type="term" value="F:FAD binding"/>
    <property type="evidence" value="ECO:0007669"/>
    <property type="project" value="InterPro"/>
</dbReference>
<gene>
    <name evidence="7" type="ORF">DDE83_000180</name>
</gene>
<dbReference type="EMBL" id="QGDH01000003">
    <property type="protein sequence ID" value="RAR16308.1"/>
    <property type="molecule type" value="Genomic_DNA"/>
</dbReference>
<dbReference type="Gene3D" id="3.30.465.10">
    <property type="match status" value="1"/>
</dbReference>
<accession>A0A364NG82</accession>
<dbReference type="PANTHER" id="PTHR42973:SF53">
    <property type="entry name" value="FAD-BINDING PCMH-TYPE DOMAIN-CONTAINING PROTEIN-RELATED"/>
    <property type="match status" value="1"/>
</dbReference>
<dbReference type="Proteomes" id="UP000249619">
    <property type="component" value="Unassembled WGS sequence"/>
</dbReference>
<comment type="similarity">
    <text evidence="1">Belongs to the oxygen-dependent FAD-linked oxidoreductase family.</text>
</comment>
<proteinExistence type="inferred from homology"/>
<feature type="signal peptide" evidence="5">
    <location>
        <begin position="1"/>
        <end position="20"/>
    </location>
</feature>
<feature type="domain" description="FAD-binding PCMH-type" evidence="6">
    <location>
        <begin position="73"/>
        <end position="245"/>
    </location>
</feature>
<keyword evidence="5" id="KW-0732">Signal</keyword>
<evidence type="ECO:0000313" key="8">
    <source>
        <dbReference type="Proteomes" id="UP000249619"/>
    </source>
</evidence>
<comment type="caution">
    <text evidence="7">The sequence shown here is derived from an EMBL/GenBank/DDBJ whole genome shotgun (WGS) entry which is preliminary data.</text>
</comment>
<dbReference type="InterPro" id="IPR006094">
    <property type="entry name" value="Oxid_FAD_bind_N"/>
</dbReference>
<evidence type="ECO:0000256" key="5">
    <source>
        <dbReference type="SAM" id="SignalP"/>
    </source>
</evidence>
<evidence type="ECO:0000313" key="7">
    <source>
        <dbReference type="EMBL" id="RAR16308.1"/>
    </source>
</evidence>
<dbReference type="PROSITE" id="PS51387">
    <property type="entry name" value="FAD_PCMH"/>
    <property type="match status" value="1"/>
</dbReference>
<dbReference type="InterPro" id="IPR036318">
    <property type="entry name" value="FAD-bd_PCMH-like_sf"/>
</dbReference>
<evidence type="ECO:0000259" key="6">
    <source>
        <dbReference type="PROSITE" id="PS51387"/>
    </source>
</evidence>
<evidence type="ECO:0000256" key="3">
    <source>
        <dbReference type="ARBA" id="ARBA00022827"/>
    </source>
</evidence>
<evidence type="ECO:0000256" key="2">
    <source>
        <dbReference type="ARBA" id="ARBA00022630"/>
    </source>
</evidence>
<dbReference type="GO" id="GO:0016491">
    <property type="term" value="F:oxidoreductase activity"/>
    <property type="evidence" value="ECO:0007669"/>
    <property type="project" value="UniProtKB-KW"/>
</dbReference>
<evidence type="ECO:0000256" key="1">
    <source>
        <dbReference type="ARBA" id="ARBA00005466"/>
    </source>
</evidence>
<evidence type="ECO:0000256" key="4">
    <source>
        <dbReference type="ARBA" id="ARBA00023002"/>
    </source>
</evidence>
<dbReference type="InterPro" id="IPR016166">
    <property type="entry name" value="FAD-bd_PCMH"/>
</dbReference>
<keyword evidence="3" id="KW-0274">FAD</keyword>
<dbReference type="InterPro" id="IPR050416">
    <property type="entry name" value="FAD-linked_Oxidoreductase"/>
</dbReference>
<keyword evidence="4" id="KW-0560">Oxidoreductase</keyword>
<dbReference type="SUPFAM" id="SSF56176">
    <property type="entry name" value="FAD-binding/transporter-associated domain-like"/>
    <property type="match status" value="1"/>
</dbReference>